<dbReference type="SUPFAM" id="SSF52540">
    <property type="entry name" value="P-loop containing nucleoside triphosphate hydrolases"/>
    <property type="match status" value="1"/>
</dbReference>
<evidence type="ECO:0000313" key="1">
    <source>
        <dbReference type="EMBL" id="DAD82663.1"/>
    </source>
</evidence>
<dbReference type="Gene3D" id="3.40.50.300">
    <property type="entry name" value="P-loop containing nucleotide triphosphate hydrolases"/>
    <property type="match status" value="1"/>
</dbReference>
<accession>A0A8S5MKT8</accession>
<organism evidence="1">
    <name type="scientific">Siphoviridae sp. ctrpg19</name>
    <dbReference type="NCBI Taxonomy" id="2826481"/>
    <lineage>
        <taxon>Viruses</taxon>
        <taxon>Duplodnaviria</taxon>
        <taxon>Heunggongvirae</taxon>
        <taxon>Uroviricota</taxon>
        <taxon>Caudoviricetes</taxon>
    </lineage>
</organism>
<name>A0A8S5MKT8_9CAUD</name>
<proteinExistence type="predicted"/>
<sequence>MTENCWLKGNCNGVDCEKEFCLKKFKLDILYKNSLLPETYKKDIKLRLDADLTDEDAFIRLKKVQTDIVNFVKSGYNIHIHSPYCGNGKTSWAVKLLKEYLFKVWYISNLDCNGMFIHVPQFLQMLKDNISEKSEYIKYVKDNIYDADLVVFDEVATGAFTKYESENILSIINDRLANNKSNIYTSNLSNDDLRSMLGERLYSRIVQSSIDIVFNGKDKRGL</sequence>
<dbReference type="EMBL" id="BK014923">
    <property type="protein sequence ID" value="DAD82663.1"/>
    <property type="molecule type" value="Genomic_DNA"/>
</dbReference>
<dbReference type="GO" id="GO:0004386">
    <property type="term" value="F:helicase activity"/>
    <property type="evidence" value="ECO:0007669"/>
    <property type="project" value="UniProtKB-KW"/>
</dbReference>
<keyword evidence="1" id="KW-0347">Helicase</keyword>
<keyword evidence="1" id="KW-0547">Nucleotide-binding</keyword>
<keyword evidence="1" id="KW-0378">Hydrolase</keyword>
<keyword evidence="1" id="KW-0067">ATP-binding</keyword>
<reference evidence="1" key="1">
    <citation type="journal article" date="2021" name="Proc. Natl. Acad. Sci. U.S.A.">
        <title>A Catalog of Tens of Thousands of Viruses from Human Metagenomes Reveals Hidden Associations with Chronic Diseases.</title>
        <authorList>
            <person name="Tisza M.J."/>
            <person name="Buck C.B."/>
        </authorList>
    </citation>
    <scope>NUCLEOTIDE SEQUENCE</scope>
    <source>
        <strain evidence="1">Ctrpg19</strain>
    </source>
</reference>
<protein>
    <submittedName>
        <fullName evidence="1">Replicative helicase</fullName>
    </submittedName>
</protein>
<dbReference type="InterPro" id="IPR027417">
    <property type="entry name" value="P-loop_NTPase"/>
</dbReference>